<dbReference type="Proteomes" id="UP000224567">
    <property type="component" value="Unassembled WGS sequence"/>
</dbReference>
<protein>
    <submittedName>
        <fullName evidence="2">Peptide-N4-(N-acetyl-beta-glucosaminyl)asparagine amidase A</fullName>
    </submittedName>
</protein>
<name>A0A2G2V139_CAPBA</name>
<sequence>MKVDVEFMIVKNFDVDFDYGVDLIFSISRNVDLNDVLWFEIENSINVKLKDFKIPQNVYRALLEVYVSFHENDDSWYGNSVNEYEEKQREVKPNTQLSLESASLTTHAIANATNAVFKTNYQNTRIGNDQYNSKQCGNHYSGSSGSSGGYSCGNSHGASGHYISRSHLFCDYYKKSGHTKDKCYRLHGFPQDFKFTKRKNLASATNVFGGMHTDYHIGKNITVEDPNSQGLQTLTKDQYSQLMT</sequence>
<dbReference type="InterPro" id="IPR056948">
    <property type="entry name" value="PNGaseA_N"/>
</dbReference>
<organism evidence="2 3">
    <name type="scientific">Capsicum baccatum</name>
    <name type="common">Peruvian pepper</name>
    <dbReference type="NCBI Taxonomy" id="33114"/>
    <lineage>
        <taxon>Eukaryota</taxon>
        <taxon>Viridiplantae</taxon>
        <taxon>Streptophyta</taxon>
        <taxon>Embryophyta</taxon>
        <taxon>Tracheophyta</taxon>
        <taxon>Spermatophyta</taxon>
        <taxon>Magnoliopsida</taxon>
        <taxon>eudicotyledons</taxon>
        <taxon>Gunneridae</taxon>
        <taxon>Pentapetalae</taxon>
        <taxon>asterids</taxon>
        <taxon>lamiids</taxon>
        <taxon>Solanales</taxon>
        <taxon>Solanaceae</taxon>
        <taxon>Solanoideae</taxon>
        <taxon>Capsiceae</taxon>
        <taxon>Capsicum</taxon>
    </lineage>
</organism>
<evidence type="ECO:0000313" key="3">
    <source>
        <dbReference type="Proteomes" id="UP000224567"/>
    </source>
</evidence>
<keyword evidence="3" id="KW-1185">Reference proteome</keyword>
<reference evidence="2 3" key="1">
    <citation type="journal article" date="2017" name="Genome Biol.">
        <title>New reference genome sequences of hot pepper reveal the massive evolution of plant disease-resistance genes by retroduplication.</title>
        <authorList>
            <person name="Kim S."/>
            <person name="Park J."/>
            <person name="Yeom S.I."/>
            <person name="Kim Y.M."/>
            <person name="Seo E."/>
            <person name="Kim K.T."/>
            <person name="Kim M.S."/>
            <person name="Lee J.M."/>
            <person name="Cheong K."/>
            <person name="Shin H.S."/>
            <person name="Kim S.B."/>
            <person name="Han K."/>
            <person name="Lee J."/>
            <person name="Park M."/>
            <person name="Lee H.A."/>
            <person name="Lee H.Y."/>
            <person name="Lee Y."/>
            <person name="Oh S."/>
            <person name="Lee J.H."/>
            <person name="Choi E."/>
            <person name="Choi E."/>
            <person name="Lee S.E."/>
            <person name="Jeon J."/>
            <person name="Kim H."/>
            <person name="Choi G."/>
            <person name="Song H."/>
            <person name="Lee J."/>
            <person name="Lee S.C."/>
            <person name="Kwon J.K."/>
            <person name="Lee H.Y."/>
            <person name="Koo N."/>
            <person name="Hong Y."/>
            <person name="Kim R.W."/>
            <person name="Kang W.H."/>
            <person name="Huh J.H."/>
            <person name="Kang B.C."/>
            <person name="Yang T.J."/>
            <person name="Lee Y.H."/>
            <person name="Bennetzen J.L."/>
            <person name="Choi D."/>
        </authorList>
    </citation>
    <scope>NUCLEOTIDE SEQUENCE [LARGE SCALE GENOMIC DNA]</scope>
    <source>
        <strain evidence="3">cv. PBC81</strain>
    </source>
</reference>
<dbReference type="OrthoDB" id="1736116at2759"/>
<feature type="domain" description="Peptide N-acetyl-beta-D-glucosaminyl asparaginase amidase A N-terminal" evidence="1">
    <location>
        <begin position="22"/>
        <end position="90"/>
    </location>
</feature>
<evidence type="ECO:0000313" key="2">
    <source>
        <dbReference type="EMBL" id="PHT26689.1"/>
    </source>
</evidence>
<dbReference type="PANTHER" id="PTHR31104">
    <property type="entry name" value="PEPTIDE-N4-(N-ACETYL-BETA-GLUCOSAMINYL)ASPARAGINE AMIDASE A PROTEIN"/>
    <property type="match status" value="1"/>
</dbReference>
<reference evidence="3" key="2">
    <citation type="journal article" date="2017" name="J. Anim. Genet.">
        <title>Multiple reference genome sequences of hot pepper reveal the massive evolution of plant disease resistance genes by retroduplication.</title>
        <authorList>
            <person name="Kim S."/>
            <person name="Park J."/>
            <person name="Yeom S.-I."/>
            <person name="Kim Y.-M."/>
            <person name="Seo E."/>
            <person name="Kim K.-T."/>
            <person name="Kim M.-S."/>
            <person name="Lee J.M."/>
            <person name="Cheong K."/>
            <person name="Shin H.-S."/>
            <person name="Kim S.-B."/>
            <person name="Han K."/>
            <person name="Lee J."/>
            <person name="Park M."/>
            <person name="Lee H.-A."/>
            <person name="Lee H.-Y."/>
            <person name="Lee Y."/>
            <person name="Oh S."/>
            <person name="Lee J.H."/>
            <person name="Choi E."/>
            <person name="Choi E."/>
            <person name="Lee S.E."/>
            <person name="Jeon J."/>
            <person name="Kim H."/>
            <person name="Choi G."/>
            <person name="Song H."/>
            <person name="Lee J."/>
            <person name="Lee S.-C."/>
            <person name="Kwon J.-K."/>
            <person name="Lee H.-Y."/>
            <person name="Koo N."/>
            <person name="Hong Y."/>
            <person name="Kim R.W."/>
            <person name="Kang W.-H."/>
            <person name="Huh J.H."/>
            <person name="Kang B.-C."/>
            <person name="Yang T.-J."/>
            <person name="Lee Y.-H."/>
            <person name="Bennetzen J.L."/>
            <person name="Choi D."/>
        </authorList>
    </citation>
    <scope>NUCLEOTIDE SEQUENCE [LARGE SCALE GENOMIC DNA]</scope>
    <source>
        <strain evidence="3">cv. PBC81</strain>
    </source>
</reference>
<comment type="caution">
    <text evidence="2">The sequence shown here is derived from an EMBL/GenBank/DDBJ whole genome shotgun (WGS) entry which is preliminary data.</text>
</comment>
<accession>A0A2G2V139</accession>
<dbReference type="STRING" id="33114.A0A2G2V139"/>
<dbReference type="AlphaFoldDB" id="A0A2G2V139"/>
<dbReference type="EMBL" id="MLFT02000672">
    <property type="protein sequence ID" value="PHT26689.1"/>
    <property type="molecule type" value="Genomic_DNA"/>
</dbReference>
<dbReference type="InterPro" id="IPR021102">
    <property type="entry name" value="PNGase_A"/>
</dbReference>
<dbReference type="Pfam" id="PF12222">
    <property type="entry name" value="PNGaseA"/>
    <property type="match status" value="1"/>
</dbReference>
<gene>
    <name evidence="2" type="ORF">CQW23_33700</name>
</gene>
<proteinExistence type="predicted"/>
<evidence type="ECO:0000259" key="1">
    <source>
        <dbReference type="Pfam" id="PF12222"/>
    </source>
</evidence>